<evidence type="ECO:0000256" key="1">
    <source>
        <dbReference type="ARBA" id="ARBA00022574"/>
    </source>
</evidence>
<dbReference type="Pfam" id="PF00400">
    <property type="entry name" value="WD40"/>
    <property type="match status" value="6"/>
</dbReference>
<protein>
    <recommendedName>
        <fullName evidence="6">HTH cro/C1-type domain-containing protein</fullName>
    </recommendedName>
</protein>
<keyword evidence="1 3" id="KW-0853">WD repeat</keyword>
<organism evidence="7 8">
    <name type="scientific">Actinophytocola xanthii</name>
    <dbReference type="NCBI Taxonomy" id="1912961"/>
    <lineage>
        <taxon>Bacteria</taxon>
        <taxon>Bacillati</taxon>
        <taxon>Actinomycetota</taxon>
        <taxon>Actinomycetes</taxon>
        <taxon>Pseudonocardiales</taxon>
        <taxon>Pseudonocardiaceae</taxon>
    </lineage>
</organism>
<dbReference type="Pfam" id="PF13560">
    <property type="entry name" value="HTH_31"/>
    <property type="match status" value="1"/>
</dbReference>
<feature type="compositionally biased region" description="Basic and acidic residues" evidence="5">
    <location>
        <begin position="1"/>
        <end position="12"/>
    </location>
</feature>
<dbReference type="Proteomes" id="UP000185596">
    <property type="component" value="Unassembled WGS sequence"/>
</dbReference>
<evidence type="ECO:0000259" key="6">
    <source>
        <dbReference type="PROSITE" id="PS50943"/>
    </source>
</evidence>
<dbReference type="InterPro" id="IPR010982">
    <property type="entry name" value="Lambda_DNA-bd_dom_sf"/>
</dbReference>
<dbReference type="PROSITE" id="PS50294">
    <property type="entry name" value="WD_REPEATS_REGION"/>
    <property type="match status" value="5"/>
</dbReference>
<feature type="repeat" description="WD" evidence="3">
    <location>
        <begin position="1061"/>
        <end position="1095"/>
    </location>
</feature>
<dbReference type="InterPro" id="IPR020472">
    <property type="entry name" value="WD40_PAC1"/>
</dbReference>
<dbReference type="Gene3D" id="1.10.260.40">
    <property type="entry name" value="lambda repressor-like DNA-binding domains"/>
    <property type="match status" value="1"/>
</dbReference>
<dbReference type="Gene3D" id="2.130.10.10">
    <property type="entry name" value="YVTN repeat-like/Quinoprotein amine dehydrogenase"/>
    <property type="match status" value="4"/>
</dbReference>
<feature type="region of interest" description="Disordered" evidence="5">
    <location>
        <begin position="1"/>
        <end position="30"/>
    </location>
</feature>
<accession>A0A1Q8CAD4</accession>
<dbReference type="CDD" id="cd00093">
    <property type="entry name" value="HTH_XRE"/>
    <property type="match status" value="1"/>
</dbReference>
<dbReference type="InterPro" id="IPR027417">
    <property type="entry name" value="P-loop_NTPase"/>
</dbReference>
<feature type="repeat" description="WD" evidence="3">
    <location>
        <begin position="754"/>
        <end position="795"/>
    </location>
</feature>
<reference evidence="7 8" key="1">
    <citation type="submission" date="2016-12" db="EMBL/GenBank/DDBJ databases">
        <title>The draft genome sequence of Actinophytocola sp. 11-183.</title>
        <authorList>
            <person name="Wang W."/>
            <person name="Yuan L."/>
        </authorList>
    </citation>
    <scope>NUCLEOTIDE SEQUENCE [LARGE SCALE GENOMIC DNA]</scope>
    <source>
        <strain evidence="7 8">11-183</strain>
    </source>
</reference>
<evidence type="ECO:0000256" key="4">
    <source>
        <dbReference type="SAM" id="Coils"/>
    </source>
</evidence>
<dbReference type="OrthoDB" id="192618at2"/>
<sequence length="1309" mass="140492">MPAEVANHEQPEGRTGGGPEIPSPAAVHTKRDFGRALTATREAAGLTVRDLARRVGVPLGTVSGWCTGRHLPTLSQRDLFLRLLASCGVGDDDQVEEWLACWLRLRRPLGHQRSDAPTPYRGLEPFQAEHADWFFGRSRLTETLVLRVTSGSPGMVVAVGSSGSGKSSLLRAGLVPALCGNGHRAPGRWQGLLLTPGRRPTSALSAQLALVADAAPDTLEAELRDDPALVARRLRRSVPGQLLLVVDQFEEVFTSTGADLAEQEAFLRALAELSEPHDDALRVVAGMRADFYPDALHWPVLAAALQDNQVTVGPMTEEELCQAIVEPARRAGMDIESGLIDVLLRDLAPAGALGGRRDTGALPLLSHALLATWEQGRRSRMSLEDYRATGGIDGAIAKTAEDVFTGLSEQERTLVRQLFLRLVHVGDNTPDTRRRVALEELAGGLDDDRDVRIRELLGRYVDRRLISADVDGVEISHEALLESWPRLREWIDTDRTGHRLHRRLTEAARGWQEAERDPDALYRGVRLDATTDWVGRQDHRDELNQLEQEFIDASVTADRAERLRERRRTRRLRWLAAALAALLLVSGAATLYSVEQRAAADRERNLAVSRQVAGTATRLADSDPALAAQLAVAAYRIAPTVEATSALLAAAGRPAVSRMVRPGGARQAVAVNPAGTMLAAAGASDSDTAVLLWDLADPARPRMLDARLTGHTDSVYAVAFSADGATLATGSADGTVRLWDVADPARARPIGRPLTGPGDRVLAVEFTSDGTTLAVGSRDTTLRLWDVRDRENPVPRGQPLTGATGAVQSIAFTPGGDLMALADAGGAVRLWDLRDRPRFLGSPLTVSSRVNTVAFSPDGATLAAGSNDSAIRLFSMADPARPVPIGTLTDATGWVNAITFSADGKLLAAANASARVQLWDLTTQRLRLDLPHAAPTTAVAFRDEDRVLYTNGADGVARRWLVPGPVLPTEGREITGLAFHPDRPLLIDAGVDLRLWDVTERDRPVPLGPVVSGAPEYDRMTGAVALHPDGDVLAAATRSGNAILLWDIGRPDRPRRLPARLTGQTGLIEHLGFSHGGDLLASSGDDGRVRLWDISDLARPKPLAALDPGVGFVYASAFTSDDRTLIAVAQGGFAALWDVRDPRRPQPLGTVQVAPDDARSLSISPDDTTLAVGVANSTVEMWDITNPRRPSRAAPPVAGPDGIVHALAFSPDGSVLAGGAGAGQTWLWRLTDRHRLDRVAILSASTTSTWALRFAPGGHLLASASGDVHLWDTDPARAIRRVCANTGDPITGSEWAEHIPDAPYRRICP</sequence>
<keyword evidence="4" id="KW-0175">Coiled coil</keyword>
<dbReference type="PRINTS" id="PR00320">
    <property type="entry name" value="GPROTEINBRPT"/>
</dbReference>
<dbReference type="GO" id="GO:0003677">
    <property type="term" value="F:DNA binding"/>
    <property type="evidence" value="ECO:0007669"/>
    <property type="project" value="InterPro"/>
</dbReference>
<dbReference type="SUPFAM" id="SSF52540">
    <property type="entry name" value="P-loop containing nucleoside triphosphate hydrolases"/>
    <property type="match status" value="1"/>
</dbReference>
<evidence type="ECO:0000256" key="5">
    <source>
        <dbReference type="SAM" id="MobiDB-lite"/>
    </source>
</evidence>
<dbReference type="InterPro" id="IPR015943">
    <property type="entry name" value="WD40/YVTN_repeat-like_dom_sf"/>
</dbReference>
<dbReference type="PROSITE" id="PS50082">
    <property type="entry name" value="WD_REPEATS_2"/>
    <property type="match status" value="8"/>
</dbReference>
<name>A0A1Q8CAD4_9PSEU</name>
<evidence type="ECO:0000313" key="8">
    <source>
        <dbReference type="Proteomes" id="UP000185596"/>
    </source>
</evidence>
<dbReference type="Pfam" id="PF20703">
    <property type="entry name" value="nSTAND1"/>
    <property type="match status" value="1"/>
</dbReference>
<keyword evidence="2" id="KW-0677">Repeat</keyword>
<dbReference type="STRING" id="1912961.BU204_30385"/>
<dbReference type="InterPro" id="IPR001387">
    <property type="entry name" value="Cro/C1-type_HTH"/>
</dbReference>
<dbReference type="SUPFAM" id="SSF69322">
    <property type="entry name" value="Tricorn protease domain 2"/>
    <property type="match status" value="1"/>
</dbReference>
<dbReference type="SUPFAM" id="SSF50978">
    <property type="entry name" value="WD40 repeat-like"/>
    <property type="match status" value="1"/>
</dbReference>
<dbReference type="RefSeq" id="WP_075129221.1">
    <property type="nucleotide sequence ID" value="NZ_MSIE01000068.1"/>
</dbReference>
<dbReference type="SUPFAM" id="SSF47413">
    <property type="entry name" value="lambda repressor-like DNA-binding domains"/>
    <property type="match status" value="1"/>
</dbReference>
<evidence type="ECO:0000313" key="7">
    <source>
        <dbReference type="EMBL" id="OLF11327.1"/>
    </source>
</evidence>
<dbReference type="InterPro" id="IPR049052">
    <property type="entry name" value="nSTAND1"/>
</dbReference>
<proteinExistence type="predicted"/>
<comment type="caution">
    <text evidence="7">The sequence shown here is derived from an EMBL/GenBank/DDBJ whole genome shotgun (WGS) entry which is preliminary data.</text>
</comment>
<evidence type="ECO:0000256" key="2">
    <source>
        <dbReference type="ARBA" id="ARBA00022737"/>
    </source>
</evidence>
<feature type="repeat" description="WD" evidence="3">
    <location>
        <begin position="888"/>
        <end position="929"/>
    </location>
</feature>
<dbReference type="InterPro" id="IPR019775">
    <property type="entry name" value="WD40_repeat_CS"/>
</dbReference>
<feature type="coiled-coil region" evidence="4">
    <location>
        <begin position="536"/>
        <end position="563"/>
    </location>
</feature>
<feature type="domain" description="HTH cro/C1-type" evidence="6">
    <location>
        <begin position="37"/>
        <end position="75"/>
    </location>
</feature>
<dbReference type="SMART" id="SM00320">
    <property type="entry name" value="WD40"/>
    <property type="match status" value="14"/>
</dbReference>
<dbReference type="PANTHER" id="PTHR19848">
    <property type="entry name" value="WD40 REPEAT PROTEIN"/>
    <property type="match status" value="1"/>
</dbReference>
<feature type="repeat" description="WD" evidence="3">
    <location>
        <begin position="1151"/>
        <end position="1192"/>
    </location>
</feature>
<dbReference type="PANTHER" id="PTHR19848:SF8">
    <property type="entry name" value="F-BOX AND WD REPEAT DOMAIN CONTAINING 7"/>
    <property type="match status" value="1"/>
</dbReference>
<gene>
    <name evidence="7" type="ORF">BU204_30385</name>
</gene>
<dbReference type="InterPro" id="IPR036322">
    <property type="entry name" value="WD40_repeat_dom_sf"/>
</dbReference>
<dbReference type="SUPFAM" id="SSF101898">
    <property type="entry name" value="NHL repeat"/>
    <property type="match status" value="1"/>
</dbReference>
<dbReference type="InterPro" id="IPR001680">
    <property type="entry name" value="WD40_rpt"/>
</dbReference>
<dbReference type="PROSITE" id="PS50943">
    <property type="entry name" value="HTH_CROC1"/>
    <property type="match status" value="1"/>
</dbReference>
<evidence type="ECO:0000256" key="3">
    <source>
        <dbReference type="PROSITE-ProRule" id="PRU00221"/>
    </source>
</evidence>
<keyword evidence="8" id="KW-1185">Reference proteome</keyword>
<feature type="repeat" description="WD" evidence="3">
    <location>
        <begin position="800"/>
        <end position="834"/>
    </location>
</feature>
<dbReference type="CDD" id="cd00200">
    <property type="entry name" value="WD40"/>
    <property type="match status" value="1"/>
</dbReference>
<dbReference type="PROSITE" id="PS00678">
    <property type="entry name" value="WD_REPEATS_1"/>
    <property type="match status" value="2"/>
</dbReference>
<feature type="repeat" description="WD" evidence="3">
    <location>
        <begin position="708"/>
        <end position="749"/>
    </location>
</feature>
<feature type="repeat" description="WD" evidence="3">
    <location>
        <begin position="850"/>
        <end position="876"/>
    </location>
</feature>
<feature type="repeat" description="WD" evidence="3">
    <location>
        <begin position="1197"/>
        <end position="1238"/>
    </location>
</feature>
<dbReference type="EMBL" id="MSIE01000068">
    <property type="protein sequence ID" value="OLF11327.1"/>
    <property type="molecule type" value="Genomic_DNA"/>
</dbReference>
<dbReference type="SMART" id="SM00530">
    <property type="entry name" value="HTH_XRE"/>
    <property type="match status" value="1"/>
</dbReference>